<dbReference type="InterPro" id="IPR036291">
    <property type="entry name" value="NAD(P)-bd_dom_sf"/>
</dbReference>
<dbReference type="PANTHER" id="PTHR12286:SF5">
    <property type="entry name" value="SACCHAROPINE DEHYDROGENASE-LIKE OXIDOREDUCTASE"/>
    <property type="match status" value="1"/>
</dbReference>
<proteinExistence type="inferred from homology"/>
<dbReference type="GO" id="GO:0005739">
    <property type="term" value="C:mitochondrion"/>
    <property type="evidence" value="ECO:0007669"/>
    <property type="project" value="TreeGrafter"/>
</dbReference>
<comment type="similarity">
    <text evidence="1">Belongs to the saccharopine dehydrogenase family.</text>
</comment>
<dbReference type="EMBL" id="HBIP01037676">
    <property type="protein sequence ID" value="CAE0507650.1"/>
    <property type="molecule type" value="Transcribed_RNA"/>
</dbReference>
<dbReference type="AlphaFoldDB" id="A0A7S3RBG0"/>
<dbReference type="InterPro" id="IPR005097">
    <property type="entry name" value="Sacchrp_dh_NADP-bd"/>
</dbReference>
<dbReference type="Pfam" id="PF03435">
    <property type="entry name" value="Sacchrp_dh_NADP"/>
    <property type="match status" value="1"/>
</dbReference>
<sequence>MALAARPYQIVVWGATGFTGKLVCEHISRDYAGKIKWAMAGRDRQKLEKVRQELCTINPDVKDVPLLVADAKNAAEVGNMLQQTKVVLSVAGPFAKIGNEVVAQAVEQGTHYCDITGEVTWVKRNMEKYHATAAAKGVKIVHCCGYDSIPSDIGALMMADYAEKQLGKKVAKVYTLAGTGKGGFSGGTVASGMNMMETEPQEMSKVARDQYYLASYHNKQLGNDKPAPFWPTKLQEPGEWAGPFIMEGCNARVVQLSNALLSPQGPYGRDFRYTEMMAGGEGWGGFIKASLISGIMAVGGLALSTSLGMALFKKLVPNPGEGPSLELQRTGFWSHKIVGVTEEPNGQQGTVFTGECGDKRDPGYWSTSRMVLESALCLALDDEAIKQSGKCRDGGVLTPASAMGLVLMERLKAAGLKFTVHGPAK</sequence>
<dbReference type="PANTHER" id="PTHR12286">
    <property type="entry name" value="SACCHAROPINE DEHYDROGENASE-LIKE OXIDOREDUCTASE"/>
    <property type="match status" value="1"/>
</dbReference>
<name>A0A7S3RBG0_DUNTE</name>
<dbReference type="GO" id="GO:0009247">
    <property type="term" value="P:glycolipid biosynthetic process"/>
    <property type="evidence" value="ECO:0007669"/>
    <property type="project" value="TreeGrafter"/>
</dbReference>
<feature type="domain" description="Saccharopine dehydrogenase NADP binding" evidence="2">
    <location>
        <begin position="10"/>
        <end position="141"/>
    </location>
</feature>
<dbReference type="GO" id="GO:0005811">
    <property type="term" value="C:lipid droplet"/>
    <property type="evidence" value="ECO:0007669"/>
    <property type="project" value="TreeGrafter"/>
</dbReference>
<dbReference type="GO" id="GO:0005886">
    <property type="term" value="C:plasma membrane"/>
    <property type="evidence" value="ECO:0007669"/>
    <property type="project" value="TreeGrafter"/>
</dbReference>
<gene>
    <name evidence="3" type="ORF">DTER00134_LOCUS22727</name>
</gene>
<dbReference type="SUPFAM" id="SSF51735">
    <property type="entry name" value="NAD(P)-binding Rossmann-fold domains"/>
    <property type="match status" value="1"/>
</dbReference>
<organism evidence="3">
    <name type="scientific">Dunaliella tertiolecta</name>
    <name type="common">Green alga</name>
    <dbReference type="NCBI Taxonomy" id="3047"/>
    <lineage>
        <taxon>Eukaryota</taxon>
        <taxon>Viridiplantae</taxon>
        <taxon>Chlorophyta</taxon>
        <taxon>core chlorophytes</taxon>
        <taxon>Chlorophyceae</taxon>
        <taxon>CS clade</taxon>
        <taxon>Chlamydomonadales</taxon>
        <taxon>Dunaliellaceae</taxon>
        <taxon>Dunaliella</taxon>
    </lineage>
</organism>
<evidence type="ECO:0000313" key="3">
    <source>
        <dbReference type="EMBL" id="CAE0507650.1"/>
    </source>
</evidence>
<dbReference type="Gene3D" id="3.40.50.720">
    <property type="entry name" value="NAD(P)-binding Rossmann-like Domain"/>
    <property type="match status" value="1"/>
</dbReference>
<protein>
    <recommendedName>
        <fullName evidence="2">Saccharopine dehydrogenase NADP binding domain-containing protein</fullName>
    </recommendedName>
</protein>
<reference evidence="3" key="1">
    <citation type="submission" date="2021-01" db="EMBL/GenBank/DDBJ databases">
        <authorList>
            <person name="Corre E."/>
            <person name="Pelletier E."/>
            <person name="Niang G."/>
            <person name="Scheremetjew M."/>
            <person name="Finn R."/>
            <person name="Kale V."/>
            <person name="Holt S."/>
            <person name="Cochrane G."/>
            <person name="Meng A."/>
            <person name="Brown T."/>
            <person name="Cohen L."/>
        </authorList>
    </citation>
    <scope>NUCLEOTIDE SEQUENCE</scope>
    <source>
        <strain evidence="3">CCMP1320</strain>
    </source>
</reference>
<evidence type="ECO:0000256" key="1">
    <source>
        <dbReference type="ARBA" id="ARBA00038048"/>
    </source>
</evidence>
<dbReference type="InterPro" id="IPR051276">
    <property type="entry name" value="Saccharopine_DH-like_oxidrdct"/>
</dbReference>
<evidence type="ECO:0000259" key="2">
    <source>
        <dbReference type="Pfam" id="PF03435"/>
    </source>
</evidence>
<accession>A0A7S3RBG0</accession>